<keyword evidence="1" id="KW-0378">Hydrolase</keyword>
<proteinExistence type="predicted"/>
<dbReference type="GO" id="GO:0004132">
    <property type="term" value="F:dCMP deaminase activity"/>
    <property type="evidence" value="ECO:0007669"/>
    <property type="project" value="TreeGrafter"/>
</dbReference>
<sequence>MNLDKFYSLRTSFTVIAITGRVGSGCSQIADKLAKEDFNQNLNSLIIKNSLNPENIKSNICTNYLSHPKNWTAFKKILYKDILLFHVLFYAAQKSESILDTIEKIIEIICQNDPELNPEILGNRFTNKDDKLILFEKLKGLLLASDMWYLKIKEFKKEDLNSCLSNKKNYRKLYEYYFNEHEELSLKFYEILNNHNFIKRTRFIHDIANNLRNFGSVVTNYSAVKGKEYSYNHIYTVAETINRVIKCWRYVKKGKTKTRIVIDSLKNSREAMYFKEKFAAFYMIATNKSEEERIEYLKSKLISKKVLDSTIQDIYNLDESEYKGEEVNNGEFASPDIINCIQISDYHIFFSNKQYGSLEPITDGLFKNNNYQFISLDRQLVKLVSLVQQPGLITPSAIERSMQIAFNAKLSSGCISRQVGALVTDQNFSIKAIGWNDVPQNQLPCNLRNAQDLINKNNTNQFSDFELGQDNSNTYSDDQTFHDKFKSEVNEKHLSLDLEGRNCSFCFKSFHNAFEGEKNQVHTRSLHAEENAMLQISKSGGQGIKGGKLFTTASPCELCAKKAFQLGIMDIYFIDPYPGISKRHVLKGGVNINPSLMMFQGAVGRAYHKLYEPFMAYKDELAILTDIRPKAKPEKLLSKLTNDKTLQKKLLDTIINHKEY</sequence>
<dbReference type="Proteomes" id="UP000199321">
    <property type="component" value="Unassembled WGS sequence"/>
</dbReference>
<dbReference type="EMBL" id="FNBA01000001">
    <property type="protein sequence ID" value="SDE36333.1"/>
    <property type="molecule type" value="Genomic_DNA"/>
</dbReference>
<dbReference type="AlphaFoldDB" id="A0A1G7CAT6"/>
<accession>A0A1G7CAT6</accession>
<dbReference type="InterPro" id="IPR016193">
    <property type="entry name" value="Cytidine_deaminase-like"/>
</dbReference>
<evidence type="ECO:0000313" key="4">
    <source>
        <dbReference type="Proteomes" id="UP000199321"/>
    </source>
</evidence>
<gene>
    <name evidence="3" type="ORF">SAMN05421855_101275</name>
</gene>
<dbReference type="OrthoDB" id="9788517at2"/>
<evidence type="ECO:0000259" key="2">
    <source>
        <dbReference type="PROSITE" id="PS51747"/>
    </source>
</evidence>
<evidence type="ECO:0000256" key="1">
    <source>
        <dbReference type="ARBA" id="ARBA00022801"/>
    </source>
</evidence>
<feature type="domain" description="CMP/dCMP-type deaminase" evidence="2">
    <location>
        <begin position="488"/>
        <end position="591"/>
    </location>
</feature>
<dbReference type="PANTHER" id="PTHR11086">
    <property type="entry name" value="DEOXYCYTIDYLATE DEAMINASE-RELATED"/>
    <property type="match status" value="1"/>
</dbReference>
<keyword evidence="4" id="KW-1185">Reference proteome</keyword>
<dbReference type="STRING" id="227084.SAMN05421855_101275"/>
<dbReference type="GO" id="GO:0005737">
    <property type="term" value="C:cytoplasm"/>
    <property type="evidence" value="ECO:0007669"/>
    <property type="project" value="TreeGrafter"/>
</dbReference>
<organism evidence="3 4">
    <name type="scientific">Ulvibacter litoralis</name>
    <dbReference type="NCBI Taxonomy" id="227084"/>
    <lineage>
        <taxon>Bacteria</taxon>
        <taxon>Pseudomonadati</taxon>
        <taxon>Bacteroidota</taxon>
        <taxon>Flavobacteriia</taxon>
        <taxon>Flavobacteriales</taxon>
        <taxon>Flavobacteriaceae</taxon>
        <taxon>Ulvibacter</taxon>
    </lineage>
</organism>
<dbReference type="Gene3D" id="3.40.50.300">
    <property type="entry name" value="P-loop containing nucleotide triphosphate hydrolases"/>
    <property type="match status" value="1"/>
</dbReference>
<dbReference type="SUPFAM" id="SSF53927">
    <property type="entry name" value="Cytidine deaminase-like"/>
    <property type="match status" value="1"/>
</dbReference>
<evidence type="ECO:0000313" key="3">
    <source>
        <dbReference type="EMBL" id="SDE36333.1"/>
    </source>
</evidence>
<name>A0A1G7CAT6_9FLAO</name>
<dbReference type="InterPro" id="IPR015517">
    <property type="entry name" value="dCMP_deaminase-rel"/>
</dbReference>
<protein>
    <submittedName>
        <fullName evidence="3">Deoxycytidylate deaminase</fullName>
    </submittedName>
</protein>
<dbReference type="PANTHER" id="PTHR11086:SF18">
    <property type="entry name" value="DEOXYCYTIDYLATE DEAMINASE"/>
    <property type="match status" value="1"/>
</dbReference>
<dbReference type="Gene3D" id="3.40.140.10">
    <property type="entry name" value="Cytidine Deaminase, domain 2"/>
    <property type="match status" value="1"/>
</dbReference>
<dbReference type="InterPro" id="IPR002125">
    <property type="entry name" value="CMP_dCMP_dom"/>
</dbReference>
<dbReference type="PROSITE" id="PS51747">
    <property type="entry name" value="CYT_DCMP_DEAMINASES_2"/>
    <property type="match status" value="1"/>
</dbReference>
<dbReference type="InterPro" id="IPR027417">
    <property type="entry name" value="P-loop_NTPase"/>
</dbReference>
<reference evidence="3 4" key="1">
    <citation type="submission" date="2016-10" db="EMBL/GenBank/DDBJ databases">
        <authorList>
            <person name="de Groot N.N."/>
        </authorList>
    </citation>
    <scope>NUCLEOTIDE SEQUENCE [LARGE SCALE GENOMIC DNA]</scope>
    <source>
        <strain evidence="3 4">DSM 16195</strain>
    </source>
</reference>
<dbReference type="Pfam" id="PF00383">
    <property type="entry name" value="dCMP_cyt_deam_1"/>
    <property type="match status" value="1"/>
</dbReference>
<dbReference type="RefSeq" id="WP_093139599.1">
    <property type="nucleotide sequence ID" value="NZ_BMWO01000001.1"/>
</dbReference>